<evidence type="ECO:0000313" key="5">
    <source>
        <dbReference type="Proteomes" id="UP000699462"/>
    </source>
</evidence>
<feature type="domain" description="Band 4.1" evidence="3">
    <location>
        <begin position="121"/>
        <end position="750"/>
    </location>
</feature>
<dbReference type="Pfam" id="PF00373">
    <property type="entry name" value="FERM_M"/>
    <property type="match status" value="1"/>
</dbReference>
<dbReference type="CDD" id="cd17095">
    <property type="entry name" value="FERM_F0_kindlins"/>
    <property type="match status" value="1"/>
</dbReference>
<dbReference type="OrthoDB" id="10057618at2759"/>
<dbReference type="SUPFAM" id="SSF50729">
    <property type="entry name" value="PH domain-like"/>
    <property type="match status" value="2"/>
</dbReference>
<dbReference type="AlphaFoldDB" id="A0A8T0DVT3"/>
<dbReference type="InterPro" id="IPR001849">
    <property type="entry name" value="PH_domain"/>
</dbReference>
<dbReference type="GO" id="GO:0005178">
    <property type="term" value="F:integrin binding"/>
    <property type="evidence" value="ECO:0007669"/>
    <property type="project" value="TreeGrafter"/>
</dbReference>
<keyword evidence="5" id="KW-1185">Reference proteome</keyword>
<dbReference type="InterPro" id="IPR014352">
    <property type="entry name" value="FERM/acyl-CoA-bd_prot_sf"/>
</dbReference>
<proteinExistence type="predicted"/>
<dbReference type="PANTHER" id="PTHR16160:SF13">
    <property type="entry name" value="FERMITIN 2-RELATED"/>
    <property type="match status" value="1"/>
</dbReference>
<dbReference type="Pfam" id="PF18124">
    <property type="entry name" value="Kindlin_2_N"/>
    <property type="match status" value="1"/>
</dbReference>
<dbReference type="InterPro" id="IPR011993">
    <property type="entry name" value="PH-like_dom_sf"/>
</dbReference>
<dbReference type="InterPro" id="IPR035963">
    <property type="entry name" value="FERM_2"/>
</dbReference>
<dbReference type="InterPro" id="IPR040790">
    <property type="entry name" value="Kindlin_2_N"/>
</dbReference>
<dbReference type="Gene3D" id="1.20.80.10">
    <property type="match status" value="1"/>
</dbReference>
<evidence type="ECO:0000259" key="3">
    <source>
        <dbReference type="SMART" id="SM00295"/>
    </source>
</evidence>
<dbReference type="GO" id="GO:0030055">
    <property type="term" value="C:cell-substrate junction"/>
    <property type="evidence" value="ECO:0007669"/>
    <property type="project" value="TreeGrafter"/>
</dbReference>
<feature type="domain" description="PH" evidence="2">
    <location>
        <begin position="524"/>
        <end position="652"/>
    </location>
</feature>
<evidence type="ECO:0000259" key="2">
    <source>
        <dbReference type="SMART" id="SM00233"/>
    </source>
</evidence>
<gene>
    <name evidence="4" type="ORF">P879_02019</name>
</gene>
<sequence length="873" mass="97999">MYSKSDLYEFSRTGQAGNGSSSNYNMNGFDTVNRLVVDGNYIDGSWELSVFVEDIAENVKVRVLGSLTLGGLMHRIVEGMNIQQSWSDHGIWWSDRKIWLLHNRTTLDQYGIQSDAKLMFRRMHGNLQVILPSMVPVVLRVNYSSRVFTVVRSICKELNIRHSEELSLSFPITRAHLKANTPLPTLRHGVRRPASPVSHGRSETATLKTKPYTPGLDGTPNSPYGTLHSAVGTMMRLQSENSLDRERLDVAQYADCNFRRSAKTVFTEDWLMKPKNLIQKARLNSGWLDSSRSLMEHGIEPPPVTDSGDSVPTLYLCFKYYAFYDINLKYDAVRIHLLYEQARWSVLSGLLECTEDEMIVFAAYQLQAQLQSSAVRQGINPCPFTDPSNYYPTFGTTNTLTANYMGGSRGSPDLSRRHVPITAGTYYGIGNAGNSSSLMRLPGAMSPMSGTSMVDGVSHRQPSDEGTFDEVDEMLAELEQSCGVAEEPGSTARALQNASGVFPTGGTLRTAQRGSDVPDTAEIPSLQDSLRVFRERTFMFRRYKVYWVVIREARLHLYRSERETDQPLYSYSLCDCSVTPDVSTATHKYILKLVVLAEPNRPNGIGARSNGSSTPHTNSIPTVCREEIWLRFEAAEQYARWLAACRLGAKGKTLASRVAYEKEVETILEILRLQVPGPTPAISANESVKYLGDLTDFCAERIIRKARSKNYLRQRIIEAHVNIRTIPLLDAKHKYIQAWQRLTSFGRSYFTVLFDRGSNLGINSGSNNGGLFSTPMDDVIAICQGRFEIVSPQNGDVLRAWNFTDLRSWNVNWDAGKVVLDFRSGTISFRPLCTNCKTIVEFIGGYVFLSQRTPEKSQECNERLFHRLTGATD</sequence>
<protein>
    <submittedName>
        <fullName evidence="4">Uncharacterized protein</fullName>
    </submittedName>
</protein>
<dbReference type="InterPro" id="IPR019749">
    <property type="entry name" value="Band_41_domain"/>
</dbReference>
<name>A0A8T0DVT3_9TREM</name>
<accession>A0A8T0DVT3</accession>
<feature type="region of interest" description="Disordered" evidence="1">
    <location>
        <begin position="184"/>
        <end position="222"/>
    </location>
</feature>
<comment type="caution">
    <text evidence="4">The sequence shown here is derived from an EMBL/GenBank/DDBJ whole genome shotgun (WGS) entry which is preliminary data.</text>
</comment>
<reference evidence="4 5" key="1">
    <citation type="submission" date="2019-07" db="EMBL/GenBank/DDBJ databases">
        <title>Annotation for the trematode Paragonimus westermani.</title>
        <authorList>
            <person name="Choi Y.-J."/>
        </authorList>
    </citation>
    <scope>NUCLEOTIDE SEQUENCE [LARGE SCALE GENOMIC DNA]</scope>
    <source>
        <strain evidence="4">180907_Pwestermani</strain>
    </source>
</reference>
<dbReference type="InterPro" id="IPR037843">
    <property type="entry name" value="Kindlin/fermitin"/>
</dbReference>
<dbReference type="SMART" id="SM00233">
    <property type="entry name" value="PH"/>
    <property type="match status" value="1"/>
</dbReference>
<dbReference type="SUPFAM" id="SSF47031">
    <property type="entry name" value="Second domain of FERM"/>
    <property type="match status" value="1"/>
</dbReference>
<evidence type="ECO:0000256" key="1">
    <source>
        <dbReference type="SAM" id="MobiDB-lite"/>
    </source>
</evidence>
<dbReference type="Gene3D" id="3.10.20.90">
    <property type="entry name" value="Phosphatidylinositol 3-kinase Catalytic Subunit, Chain A, domain 1"/>
    <property type="match status" value="1"/>
</dbReference>
<dbReference type="Proteomes" id="UP000699462">
    <property type="component" value="Unassembled WGS sequence"/>
</dbReference>
<dbReference type="PANTHER" id="PTHR16160">
    <property type="entry name" value="FERMITIN 2-RELATED"/>
    <property type="match status" value="1"/>
</dbReference>
<dbReference type="SMART" id="SM00295">
    <property type="entry name" value="B41"/>
    <property type="match status" value="1"/>
</dbReference>
<dbReference type="GO" id="GO:0007229">
    <property type="term" value="P:integrin-mediated signaling pathway"/>
    <property type="evidence" value="ECO:0007669"/>
    <property type="project" value="InterPro"/>
</dbReference>
<dbReference type="GO" id="GO:0007160">
    <property type="term" value="P:cell-matrix adhesion"/>
    <property type="evidence" value="ECO:0007669"/>
    <property type="project" value="TreeGrafter"/>
</dbReference>
<dbReference type="InterPro" id="IPR019748">
    <property type="entry name" value="FERM_central"/>
</dbReference>
<dbReference type="Gene3D" id="2.30.29.30">
    <property type="entry name" value="Pleckstrin-homology domain (PH domain)/Phosphotyrosine-binding domain (PTB)"/>
    <property type="match status" value="2"/>
</dbReference>
<dbReference type="EMBL" id="JTDF01000374">
    <property type="protein sequence ID" value="KAF8571690.1"/>
    <property type="molecule type" value="Genomic_DNA"/>
</dbReference>
<organism evidence="4 5">
    <name type="scientific">Paragonimus westermani</name>
    <dbReference type="NCBI Taxonomy" id="34504"/>
    <lineage>
        <taxon>Eukaryota</taxon>
        <taxon>Metazoa</taxon>
        <taxon>Spiralia</taxon>
        <taxon>Lophotrochozoa</taxon>
        <taxon>Platyhelminthes</taxon>
        <taxon>Trematoda</taxon>
        <taxon>Digenea</taxon>
        <taxon>Plagiorchiida</taxon>
        <taxon>Troglotremata</taxon>
        <taxon>Troglotrematidae</taxon>
        <taxon>Paragonimus</taxon>
    </lineage>
</organism>
<evidence type="ECO:0000313" key="4">
    <source>
        <dbReference type="EMBL" id="KAF8571690.1"/>
    </source>
</evidence>
<dbReference type="CDD" id="cd14473">
    <property type="entry name" value="FERM_B-lobe"/>
    <property type="match status" value="1"/>
</dbReference>